<feature type="compositionally biased region" description="Polar residues" evidence="13">
    <location>
        <begin position="730"/>
        <end position="739"/>
    </location>
</feature>
<dbReference type="PROSITE" id="PS50600">
    <property type="entry name" value="ULP_PROTEASE"/>
    <property type="match status" value="1"/>
</dbReference>
<dbReference type="InterPro" id="IPR052035">
    <property type="entry name" value="ZnF_BED_domain_contain"/>
</dbReference>
<dbReference type="SMART" id="SM00614">
    <property type="entry name" value="ZnF_BED"/>
    <property type="match status" value="1"/>
</dbReference>
<evidence type="ECO:0000256" key="8">
    <source>
        <dbReference type="ARBA" id="ARBA00023015"/>
    </source>
</evidence>
<evidence type="ECO:0000313" key="17">
    <source>
        <dbReference type="Proteomes" id="UP000275267"/>
    </source>
</evidence>
<evidence type="ECO:0000256" key="4">
    <source>
        <dbReference type="ARBA" id="ARBA00022723"/>
    </source>
</evidence>
<keyword evidence="9" id="KW-0238">DNA-binding</keyword>
<dbReference type="InterPro" id="IPR008906">
    <property type="entry name" value="HATC_C_dom"/>
</dbReference>
<dbReference type="GO" id="GO:0008270">
    <property type="term" value="F:zinc ion binding"/>
    <property type="evidence" value="ECO:0007669"/>
    <property type="project" value="UniProtKB-KW"/>
</dbReference>
<dbReference type="InterPro" id="IPR003653">
    <property type="entry name" value="Peptidase_C48_C"/>
</dbReference>
<evidence type="ECO:0000256" key="1">
    <source>
        <dbReference type="ARBA" id="ARBA00004123"/>
    </source>
</evidence>
<dbReference type="PROSITE" id="PS50808">
    <property type="entry name" value="ZF_BED"/>
    <property type="match status" value="1"/>
</dbReference>
<organism evidence="16 17">
    <name type="scientific">Panicum miliaceum</name>
    <name type="common">Proso millet</name>
    <name type="synonym">Broomcorn millet</name>
    <dbReference type="NCBI Taxonomy" id="4540"/>
    <lineage>
        <taxon>Eukaryota</taxon>
        <taxon>Viridiplantae</taxon>
        <taxon>Streptophyta</taxon>
        <taxon>Embryophyta</taxon>
        <taxon>Tracheophyta</taxon>
        <taxon>Spermatophyta</taxon>
        <taxon>Magnoliopsida</taxon>
        <taxon>Liliopsida</taxon>
        <taxon>Poales</taxon>
        <taxon>Poaceae</taxon>
        <taxon>PACMAD clade</taxon>
        <taxon>Panicoideae</taxon>
        <taxon>Panicodae</taxon>
        <taxon>Paniceae</taxon>
        <taxon>Panicinae</taxon>
        <taxon>Panicum</taxon>
        <taxon>Panicum sect. Panicum</taxon>
    </lineage>
</organism>
<dbReference type="GO" id="GO:0005634">
    <property type="term" value="C:nucleus"/>
    <property type="evidence" value="ECO:0007669"/>
    <property type="project" value="UniProtKB-SubCell"/>
</dbReference>
<dbReference type="Pfam" id="PF02892">
    <property type="entry name" value="zf-BED"/>
    <property type="match status" value="1"/>
</dbReference>
<dbReference type="PANTHER" id="PTHR46481:SF10">
    <property type="entry name" value="ZINC FINGER BED DOMAIN-CONTAINING PROTEIN 39"/>
    <property type="match status" value="1"/>
</dbReference>
<evidence type="ECO:0000256" key="3">
    <source>
        <dbReference type="ARBA" id="ARBA00022670"/>
    </source>
</evidence>
<keyword evidence="6" id="KW-0378">Hydrolase</keyword>
<name>A0A3L6R5U9_PANMI</name>
<evidence type="ECO:0000256" key="11">
    <source>
        <dbReference type="ARBA" id="ARBA00023242"/>
    </source>
</evidence>
<dbReference type="InterPro" id="IPR036236">
    <property type="entry name" value="Znf_C2H2_sf"/>
</dbReference>
<feature type="region of interest" description="Disordered" evidence="13">
    <location>
        <begin position="66"/>
        <end position="171"/>
    </location>
</feature>
<keyword evidence="17" id="KW-1185">Reference proteome</keyword>
<dbReference type="SUPFAM" id="SSF53098">
    <property type="entry name" value="Ribonuclease H-like"/>
    <property type="match status" value="1"/>
</dbReference>
<accession>A0A3L6R5U9</accession>
<evidence type="ECO:0000256" key="7">
    <source>
        <dbReference type="ARBA" id="ARBA00022833"/>
    </source>
</evidence>
<evidence type="ECO:0000259" key="15">
    <source>
        <dbReference type="PROSITE" id="PS50808"/>
    </source>
</evidence>
<keyword evidence="4" id="KW-0479">Metal-binding</keyword>
<dbReference type="AlphaFoldDB" id="A0A3L6R5U9"/>
<dbReference type="GO" id="GO:0009791">
    <property type="term" value="P:post-embryonic development"/>
    <property type="evidence" value="ECO:0007669"/>
    <property type="project" value="UniProtKB-ARBA"/>
</dbReference>
<keyword evidence="3" id="KW-0645">Protease</keyword>
<keyword evidence="5 12" id="KW-0863">Zinc-finger</keyword>
<dbReference type="Gene3D" id="3.40.395.10">
    <property type="entry name" value="Adenoviral Proteinase, Chain A"/>
    <property type="match status" value="1"/>
</dbReference>
<dbReference type="Proteomes" id="UP000275267">
    <property type="component" value="Unassembled WGS sequence"/>
</dbReference>
<evidence type="ECO:0000313" key="16">
    <source>
        <dbReference type="EMBL" id="RLM98188.1"/>
    </source>
</evidence>
<evidence type="ECO:0000256" key="6">
    <source>
        <dbReference type="ARBA" id="ARBA00022801"/>
    </source>
</evidence>
<dbReference type="Pfam" id="PF05699">
    <property type="entry name" value="Dimer_Tnp_hAT"/>
    <property type="match status" value="1"/>
</dbReference>
<dbReference type="SUPFAM" id="SSF57667">
    <property type="entry name" value="beta-beta-alpha zinc fingers"/>
    <property type="match status" value="1"/>
</dbReference>
<dbReference type="SUPFAM" id="SSF54001">
    <property type="entry name" value="Cysteine proteinases"/>
    <property type="match status" value="1"/>
</dbReference>
<evidence type="ECO:0000256" key="2">
    <source>
        <dbReference type="ARBA" id="ARBA00005234"/>
    </source>
</evidence>
<dbReference type="InterPro" id="IPR038765">
    <property type="entry name" value="Papain-like_cys_pep_sf"/>
</dbReference>
<evidence type="ECO:0000256" key="12">
    <source>
        <dbReference type="PROSITE-ProRule" id="PRU00027"/>
    </source>
</evidence>
<dbReference type="GO" id="GO:0003677">
    <property type="term" value="F:DNA binding"/>
    <property type="evidence" value="ECO:0007669"/>
    <property type="project" value="UniProtKB-KW"/>
</dbReference>
<comment type="similarity">
    <text evidence="2">Belongs to the peptidase C48 family.</text>
</comment>
<gene>
    <name evidence="16" type="ORF">C2845_PM06G06540</name>
</gene>
<dbReference type="EMBL" id="PQIB02000009">
    <property type="protein sequence ID" value="RLM98188.1"/>
    <property type="molecule type" value="Genomic_DNA"/>
</dbReference>
<feature type="domain" description="BED-type" evidence="15">
    <location>
        <begin position="12"/>
        <end position="64"/>
    </location>
</feature>
<evidence type="ECO:0000256" key="13">
    <source>
        <dbReference type="SAM" id="MobiDB-lite"/>
    </source>
</evidence>
<dbReference type="GO" id="GO:0006508">
    <property type="term" value="P:proteolysis"/>
    <property type="evidence" value="ECO:0007669"/>
    <property type="project" value="UniProtKB-KW"/>
</dbReference>
<proteinExistence type="inferred from homology"/>
<feature type="compositionally biased region" description="Basic and acidic residues" evidence="13">
    <location>
        <begin position="69"/>
        <end position="86"/>
    </location>
</feature>
<evidence type="ECO:0000256" key="9">
    <source>
        <dbReference type="ARBA" id="ARBA00023125"/>
    </source>
</evidence>
<dbReference type="OrthoDB" id="678532at2759"/>
<dbReference type="GO" id="GO:0046983">
    <property type="term" value="F:protein dimerization activity"/>
    <property type="evidence" value="ECO:0007669"/>
    <property type="project" value="InterPro"/>
</dbReference>
<keyword evidence="11" id="KW-0539">Nucleus</keyword>
<dbReference type="GO" id="GO:0008234">
    <property type="term" value="F:cysteine-type peptidase activity"/>
    <property type="evidence" value="ECO:0007669"/>
    <property type="project" value="InterPro"/>
</dbReference>
<keyword evidence="7" id="KW-0862">Zinc</keyword>
<sequence length="1039" mass="117453">MAGRSQEGSKRNRPSLVWNYFMQKGDEGQCNKCKEFYRADSKIDGTSGLRNHLKCTHPELFAELLEEEEAKRAGKEKKQETRRGSGGEDGIVQCGAQEEENGERRAGRGGRVKRVQEKKGERRGGKGVVERGGRNKQVPVHSSSAHEDAAPVPAPSRPVGSSGGEPGLEQGTGTRHLAQLFALRGYDPSLLDDECFRKFLSSVNPEYNLPTRDGISGMCDSIVAEAQESLKSMLRKSPPPGRVTLAVGRAQTIRGEAIYTACHFIDDQWKLRRVLLDAYVVAPAIGYHDPLMGVNEVTPHMLPERVVADCLELGITPGNLYRMAGEMTDGFQSQLIADIKQLLMESYGPNYGTTYYMGKALETNATYIDSVLHSTARCLGLDREFTDEVFGDVQIYNMNRSKREWLLPHLRLDSPLGYGERWYSWYCTLTTMRRGGLNAVEGSESFVGLVCKVWGKIHRAIQRISNPSCPASDLGPVLLKVSDALKAEIDNADVSHKFKGFQGGRSVVDTLRDAKDTLDKAMQDGFLLWSIPLALDPRHKLTTPIFESVFGSKEAAENKIAEVKSKMHDLYTDYTQDFDALLELDRYLEDDAAPETEVFDVMDWWRKHGIRRYPTVAEMARNVLATPMCGRLPSEKMAHVSSIVRGYTQEKHIRPEEEEAVDNDAEQETSEVVDGDLDEEILDMKALIAKQHEMLLDTRRRMTKAYRSMEKRIISLQREVRSGRQHQAAFKSNTGTSSGVLADNDESVLKNSQEYAKTAGKDTSPEKDTRKRKKLTDQSDIQIRPPSEKMFKPNKDENDAYNYYQTPISIQDFRCTEQVKATMEYIHSSGDEQRLVCIRRINLELEAKDLKKITQQDAWLDNRIIDAYTANVLQPRFHDSRFLCPVHYSWIASNYDAERYNNPVSQRFFQDLASTIFAYDKILDSLWELQMYEPQIKKLIDGIAYIANTVPTAPQNVGSWNIIQKQNVPKQTDGCSCGLYIIKYMELWNGSRLLKKFTQADIDNFRKEMAADLIFAEVNEALNVKEAVEALMSREDADS</sequence>
<evidence type="ECO:0000256" key="5">
    <source>
        <dbReference type="ARBA" id="ARBA00022771"/>
    </source>
</evidence>
<protein>
    <submittedName>
        <fullName evidence="16">Zinc finger BED domain-containing protein RICESLEEPER 1-like</fullName>
    </submittedName>
</protein>
<comment type="caution">
    <text evidence="16">The sequence shown here is derived from an EMBL/GenBank/DDBJ whole genome shotgun (WGS) entry which is preliminary data.</text>
</comment>
<evidence type="ECO:0000259" key="14">
    <source>
        <dbReference type="PROSITE" id="PS50600"/>
    </source>
</evidence>
<feature type="domain" description="Ubiquitin-like protease family profile" evidence="14">
    <location>
        <begin position="843"/>
        <end position="988"/>
    </location>
</feature>
<dbReference type="PANTHER" id="PTHR46481">
    <property type="entry name" value="ZINC FINGER BED DOMAIN-CONTAINING PROTEIN 4"/>
    <property type="match status" value="1"/>
</dbReference>
<feature type="compositionally biased region" description="Basic and acidic residues" evidence="13">
    <location>
        <begin position="759"/>
        <end position="769"/>
    </location>
</feature>
<keyword evidence="8" id="KW-0805">Transcription regulation</keyword>
<evidence type="ECO:0000256" key="10">
    <source>
        <dbReference type="ARBA" id="ARBA00023163"/>
    </source>
</evidence>
<dbReference type="Pfam" id="PF02902">
    <property type="entry name" value="Peptidase_C48"/>
    <property type="match status" value="1"/>
</dbReference>
<dbReference type="InterPro" id="IPR003656">
    <property type="entry name" value="Znf_BED"/>
</dbReference>
<comment type="subcellular location">
    <subcellularLocation>
        <location evidence="1">Nucleus</location>
    </subcellularLocation>
</comment>
<reference evidence="17" key="1">
    <citation type="journal article" date="2019" name="Nat. Commun.">
        <title>The genome of broomcorn millet.</title>
        <authorList>
            <person name="Zou C."/>
            <person name="Miki D."/>
            <person name="Li D."/>
            <person name="Tang Q."/>
            <person name="Xiao L."/>
            <person name="Rajput S."/>
            <person name="Deng P."/>
            <person name="Jia W."/>
            <person name="Huang R."/>
            <person name="Zhang M."/>
            <person name="Sun Y."/>
            <person name="Hu J."/>
            <person name="Fu X."/>
            <person name="Schnable P.S."/>
            <person name="Li F."/>
            <person name="Zhang H."/>
            <person name="Feng B."/>
            <person name="Zhu X."/>
            <person name="Liu R."/>
            <person name="Schnable J.C."/>
            <person name="Zhu J.-K."/>
            <person name="Zhang H."/>
        </authorList>
    </citation>
    <scope>NUCLEOTIDE SEQUENCE [LARGE SCALE GENOMIC DNA]</scope>
</reference>
<feature type="region of interest" description="Disordered" evidence="13">
    <location>
        <begin position="720"/>
        <end position="796"/>
    </location>
</feature>
<dbReference type="InterPro" id="IPR012337">
    <property type="entry name" value="RNaseH-like_sf"/>
</dbReference>
<keyword evidence="10" id="KW-0804">Transcription</keyword>
<feature type="compositionally biased region" description="Basic and acidic residues" evidence="13">
    <location>
        <begin position="114"/>
        <end position="133"/>
    </location>
</feature>
<feature type="compositionally biased region" description="Basic and acidic residues" evidence="13">
    <location>
        <begin position="786"/>
        <end position="796"/>
    </location>
</feature>